<dbReference type="EMBL" id="JH823070">
    <property type="protein sequence ID" value="EKC17331.1"/>
    <property type="molecule type" value="Genomic_DNA"/>
</dbReference>
<gene>
    <name evidence="1" type="ORF">CGI_10001113</name>
</gene>
<dbReference type="AlphaFoldDB" id="K1Q7B1"/>
<reference evidence="1" key="1">
    <citation type="journal article" date="2012" name="Nature">
        <title>The oyster genome reveals stress adaptation and complexity of shell formation.</title>
        <authorList>
            <person name="Zhang G."/>
            <person name="Fang X."/>
            <person name="Guo X."/>
            <person name="Li L."/>
            <person name="Luo R."/>
            <person name="Xu F."/>
            <person name="Yang P."/>
            <person name="Zhang L."/>
            <person name="Wang X."/>
            <person name="Qi H."/>
            <person name="Xiong Z."/>
            <person name="Que H."/>
            <person name="Xie Y."/>
            <person name="Holland P.W."/>
            <person name="Paps J."/>
            <person name="Zhu Y."/>
            <person name="Wu F."/>
            <person name="Chen Y."/>
            <person name="Wang J."/>
            <person name="Peng C."/>
            <person name="Meng J."/>
            <person name="Yang L."/>
            <person name="Liu J."/>
            <person name="Wen B."/>
            <person name="Zhang N."/>
            <person name="Huang Z."/>
            <person name="Zhu Q."/>
            <person name="Feng Y."/>
            <person name="Mount A."/>
            <person name="Hedgecock D."/>
            <person name="Xu Z."/>
            <person name="Liu Y."/>
            <person name="Domazet-Loso T."/>
            <person name="Du Y."/>
            <person name="Sun X."/>
            <person name="Zhang S."/>
            <person name="Liu B."/>
            <person name="Cheng P."/>
            <person name="Jiang X."/>
            <person name="Li J."/>
            <person name="Fan D."/>
            <person name="Wang W."/>
            <person name="Fu W."/>
            <person name="Wang T."/>
            <person name="Wang B."/>
            <person name="Zhang J."/>
            <person name="Peng Z."/>
            <person name="Li Y."/>
            <person name="Li N."/>
            <person name="Wang J."/>
            <person name="Chen M."/>
            <person name="He Y."/>
            <person name="Tan F."/>
            <person name="Song X."/>
            <person name="Zheng Q."/>
            <person name="Huang R."/>
            <person name="Yang H."/>
            <person name="Du X."/>
            <person name="Chen L."/>
            <person name="Yang M."/>
            <person name="Gaffney P.M."/>
            <person name="Wang S."/>
            <person name="Luo L."/>
            <person name="She Z."/>
            <person name="Ming Y."/>
            <person name="Huang W."/>
            <person name="Zhang S."/>
            <person name="Huang B."/>
            <person name="Zhang Y."/>
            <person name="Qu T."/>
            <person name="Ni P."/>
            <person name="Miao G."/>
            <person name="Wang J."/>
            <person name="Wang Q."/>
            <person name="Steinberg C.E."/>
            <person name="Wang H."/>
            <person name="Li N."/>
            <person name="Qian L."/>
            <person name="Zhang G."/>
            <person name="Li Y."/>
            <person name="Yang H."/>
            <person name="Liu X."/>
            <person name="Wang J."/>
            <person name="Yin Y."/>
            <person name="Wang J."/>
        </authorList>
    </citation>
    <scope>NUCLEOTIDE SEQUENCE [LARGE SCALE GENOMIC DNA]</scope>
    <source>
        <strain evidence="1">05x7-T-G4-1.051#20</strain>
    </source>
</reference>
<dbReference type="InParanoid" id="K1Q7B1"/>
<proteinExistence type="predicted"/>
<name>K1Q7B1_MAGGI</name>
<organism evidence="1">
    <name type="scientific">Magallana gigas</name>
    <name type="common">Pacific oyster</name>
    <name type="synonym">Crassostrea gigas</name>
    <dbReference type="NCBI Taxonomy" id="29159"/>
    <lineage>
        <taxon>Eukaryota</taxon>
        <taxon>Metazoa</taxon>
        <taxon>Spiralia</taxon>
        <taxon>Lophotrochozoa</taxon>
        <taxon>Mollusca</taxon>
        <taxon>Bivalvia</taxon>
        <taxon>Autobranchia</taxon>
        <taxon>Pteriomorphia</taxon>
        <taxon>Ostreida</taxon>
        <taxon>Ostreoidea</taxon>
        <taxon>Ostreidae</taxon>
        <taxon>Magallana</taxon>
    </lineage>
</organism>
<evidence type="ECO:0000313" key="1">
    <source>
        <dbReference type="EMBL" id="EKC17331.1"/>
    </source>
</evidence>
<dbReference type="HOGENOM" id="CLU_2252592_0_0_1"/>
<accession>K1Q7B1</accession>
<protein>
    <submittedName>
        <fullName evidence="1">Uncharacterized protein</fullName>
    </submittedName>
</protein>
<sequence>MGFYNISLDILQDRFEQTLLGLQTVGELAFFRKAAMVAALFVGDVGKFLFNFLTARHFCILLLNGDLRLPSSVFSLRIWLLCFFLAPSLLCKRFSFPHCFLVFN</sequence>